<organism evidence="4 5">
    <name type="scientific">Saccharopolyspora flava</name>
    <dbReference type="NCBI Taxonomy" id="95161"/>
    <lineage>
        <taxon>Bacteria</taxon>
        <taxon>Bacillati</taxon>
        <taxon>Actinomycetota</taxon>
        <taxon>Actinomycetes</taxon>
        <taxon>Pseudonocardiales</taxon>
        <taxon>Pseudonocardiaceae</taxon>
        <taxon>Saccharopolyspora</taxon>
    </lineage>
</organism>
<dbReference type="EMBL" id="FOZX01000003">
    <property type="protein sequence ID" value="SFS65738.1"/>
    <property type="molecule type" value="Genomic_DNA"/>
</dbReference>
<dbReference type="STRING" id="95161.SAMN05660874_02368"/>
<dbReference type="InterPro" id="IPR016161">
    <property type="entry name" value="Ald_DH/histidinol_DH"/>
</dbReference>
<dbReference type="GO" id="GO:0004491">
    <property type="term" value="F:methylmalonate-semialdehyde dehydrogenase (acylating, NAD) activity"/>
    <property type="evidence" value="ECO:0007669"/>
    <property type="project" value="InterPro"/>
</dbReference>
<protein>
    <submittedName>
        <fullName evidence="4">Aldehyde dehydrogenase family protein</fullName>
    </submittedName>
</protein>
<evidence type="ECO:0000259" key="3">
    <source>
        <dbReference type="Pfam" id="PF00171"/>
    </source>
</evidence>
<dbReference type="AlphaFoldDB" id="A0A1I6RMQ8"/>
<proteinExistence type="predicted"/>
<dbReference type="PANTHER" id="PTHR43866:SF4">
    <property type="entry name" value="MALONATE-SEMIALDEHYDE DEHYDROGENASE"/>
    <property type="match status" value="1"/>
</dbReference>
<evidence type="ECO:0000256" key="1">
    <source>
        <dbReference type="ARBA" id="ARBA00023002"/>
    </source>
</evidence>
<name>A0A1I6RMQ8_9PSEU</name>
<feature type="region of interest" description="Disordered" evidence="2">
    <location>
        <begin position="1"/>
        <end position="27"/>
    </location>
</feature>
<gene>
    <name evidence="4" type="ORF">SAMN05660874_02368</name>
</gene>
<dbReference type="GO" id="GO:0006574">
    <property type="term" value="P:L-valine catabolic process"/>
    <property type="evidence" value="ECO:0007669"/>
    <property type="project" value="TreeGrafter"/>
</dbReference>
<keyword evidence="1" id="KW-0560">Oxidoreductase</keyword>
<feature type="domain" description="Aldehyde dehydrogenase" evidence="3">
    <location>
        <begin position="24"/>
        <end position="127"/>
    </location>
</feature>
<sequence length="129" mass="13920">MSASPSTRIEHWINGRSTPGTGERRGEVYNPATGATTGHVAFAADSDVDAAIDAAAQAFPAWSATPAHVRARVMFRFRDLLEANRDRLSEIIVAEHGKVFNDAQGEVTRGMEVVEFACGISQLLKGEYS</sequence>
<reference evidence="5" key="1">
    <citation type="submission" date="2016-10" db="EMBL/GenBank/DDBJ databases">
        <authorList>
            <person name="Varghese N."/>
            <person name="Submissions S."/>
        </authorList>
    </citation>
    <scope>NUCLEOTIDE SEQUENCE [LARGE SCALE GENOMIC DNA]</scope>
    <source>
        <strain evidence="5">DSM 44771</strain>
    </source>
</reference>
<evidence type="ECO:0000313" key="4">
    <source>
        <dbReference type="EMBL" id="SFS65738.1"/>
    </source>
</evidence>
<dbReference type="PANTHER" id="PTHR43866">
    <property type="entry name" value="MALONATE-SEMIALDEHYDE DEHYDROGENASE"/>
    <property type="match status" value="1"/>
</dbReference>
<dbReference type="SUPFAM" id="SSF53720">
    <property type="entry name" value="ALDH-like"/>
    <property type="match status" value="1"/>
</dbReference>
<accession>A0A1I6RMQ8</accession>
<dbReference type="Gene3D" id="3.40.605.10">
    <property type="entry name" value="Aldehyde Dehydrogenase, Chain A, domain 1"/>
    <property type="match status" value="1"/>
</dbReference>
<keyword evidence="5" id="KW-1185">Reference proteome</keyword>
<dbReference type="InterPro" id="IPR016162">
    <property type="entry name" value="Ald_DH_N"/>
</dbReference>
<dbReference type="GO" id="GO:0006210">
    <property type="term" value="P:thymine catabolic process"/>
    <property type="evidence" value="ECO:0007669"/>
    <property type="project" value="TreeGrafter"/>
</dbReference>
<dbReference type="InterPro" id="IPR015590">
    <property type="entry name" value="Aldehyde_DH_dom"/>
</dbReference>
<dbReference type="InterPro" id="IPR010061">
    <property type="entry name" value="MeMal-semiAld_DH"/>
</dbReference>
<evidence type="ECO:0000256" key="2">
    <source>
        <dbReference type="SAM" id="MobiDB-lite"/>
    </source>
</evidence>
<dbReference type="Proteomes" id="UP000198852">
    <property type="component" value="Unassembled WGS sequence"/>
</dbReference>
<evidence type="ECO:0000313" key="5">
    <source>
        <dbReference type="Proteomes" id="UP000198852"/>
    </source>
</evidence>
<dbReference type="Pfam" id="PF00171">
    <property type="entry name" value="Aldedh"/>
    <property type="match status" value="1"/>
</dbReference>